<feature type="transmembrane region" description="Helical" evidence="1">
    <location>
        <begin position="187"/>
        <end position="209"/>
    </location>
</feature>
<evidence type="ECO:0000313" key="3">
    <source>
        <dbReference type="WBParaSite" id="jg24276"/>
    </source>
</evidence>
<dbReference type="PANTHER" id="PTHR31552:SF8">
    <property type="entry name" value="SERPENTINE RECEPTOR CLASS GAMMA"/>
    <property type="match status" value="1"/>
</dbReference>
<evidence type="ECO:0000313" key="2">
    <source>
        <dbReference type="Proteomes" id="UP000887574"/>
    </source>
</evidence>
<keyword evidence="1" id="KW-1133">Transmembrane helix</keyword>
<organism evidence="2 3">
    <name type="scientific">Ditylenchus dipsaci</name>
    <dbReference type="NCBI Taxonomy" id="166011"/>
    <lineage>
        <taxon>Eukaryota</taxon>
        <taxon>Metazoa</taxon>
        <taxon>Ecdysozoa</taxon>
        <taxon>Nematoda</taxon>
        <taxon>Chromadorea</taxon>
        <taxon>Rhabditida</taxon>
        <taxon>Tylenchina</taxon>
        <taxon>Tylenchomorpha</taxon>
        <taxon>Sphaerularioidea</taxon>
        <taxon>Anguinidae</taxon>
        <taxon>Anguininae</taxon>
        <taxon>Ditylenchus</taxon>
    </lineage>
</organism>
<name>A0A915DYF8_9BILA</name>
<keyword evidence="2" id="KW-1185">Reference proteome</keyword>
<feature type="transmembrane region" description="Helical" evidence="1">
    <location>
        <begin position="101"/>
        <end position="123"/>
    </location>
</feature>
<proteinExistence type="predicted"/>
<dbReference type="PANTHER" id="PTHR31552">
    <property type="entry name" value="SERPENTINE RECEPTOR CLASS GAMMA"/>
    <property type="match status" value="1"/>
</dbReference>
<accession>A0A915DYF8</accession>
<dbReference type="Proteomes" id="UP000887574">
    <property type="component" value="Unplaced"/>
</dbReference>
<feature type="transmembrane region" description="Helical" evidence="1">
    <location>
        <begin position="39"/>
        <end position="59"/>
    </location>
</feature>
<reference evidence="3" key="1">
    <citation type="submission" date="2022-11" db="UniProtKB">
        <authorList>
            <consortium name="WormBaseParasite"/>
        </authorList>
    </citation>
    <scope>IDENTIFICATION</scope>
</reference>
<dbReference type="WBParaSite" id="jg24276">
    <property type="protein sequence ID" value="jg24276"/>
    <property type="gene ID" value="jg24276"/>
</dbReference>
<evidence type="ECO:0000256" key="1">
    <source>
        <dbReference type="SAM" id="Phobius"/>
    </source>
</evidence>
<dbReference type="AlphaFoldDB" id="A0A915DYF8"/>
<feature type="transmembrane region" description="Helical" evidence="1">
    <location>
        <begin position="153"/>
        <end position="175"/>
    </location>
</feature>
<sequence>MAFTMADFLAYFPLLYTVPSILLNIVLFYVLLSKFKSPFYIIFTINGITSNIWAMTGFLRNRAMAAPTLFGLFRALPVTGPLLTIWFFLNYMLKQDKIWRYLLPISLGLAYVVAIGLNVPILVNGAWLRSPNDTNNFYILESFSMEVEIRQSAYGIGAILAFFPASLVMNCKIALFLWKTDAEAKLCFITFTLLVTNFVGLVCQVWFFVAGVTKTDMSPSLVLMLGQIGTYAEDLHLFSQPWMLIAMSSAVREELKSLFFCGQKRNINDSRISVHSRIRNYHLSDSANFSLGFFQQAYNISNSNRSRSKIYAYTATINNLTSSYQISDQSGTLFQKENFSHPILGLSTNLTICVFSDYRNDWMNDTHINITQLVLDNHCNLNLFIGRIVFEEQKHGISFNPFVMLGNNDNIAFNQAFGGVPSIFGGVGHNLRETKLFHR</sequence>
<keyword evidence="1" id="KW-0812">Transmembrane</keyword>
<keyword evidence="1" id="KW-0472">Membrane</keyword>
<protein>
    <submittedName>
        <fullName evidence="3">Serpentine receptor class gamma</fullName>
    </submittedName>
</protein>
<feature type="transmembrane region" description="Helical" evidence="1">
    <location>
        <begin position="12"/>
        <end position="32"/>
    </location>
</feature>
<feature type="transmembrane region" description="Helical" evidence="1">
    <location>
        <begin position="71"/>
        <end position="89"/>
    </location>
</feature>